<feature type="region of interest" description="Disordered" evidence="1">
    <location>
        <begin position="348"/>
        <end position="468"/>
    </location>
</feature>
<organism evidence="3 4">
    <name type="scientific">Diatrype stigma</name>
    <dbReference type="NCBI Taxonomy" id="117547"/>
    <lineage>
        <taxon>Eukaryota</taxon>
        <taxon>Fungi</taxon>
        <taxon>Dikarya</taxon>
        <taxon>Ascomycota</taxon>
        <taxon>Pezizomycotina</taxon>
        <taxon>Sordariomycetes</taxon>
        <taxon>Xylariomycetidae</taxon>
        <taxon>Xylariales</taxon>
        <taxon>Diatrypaceae</taxon>
        <taxon>Diatrype</taxon>
    </lineage>
</organism>
<comment type="caution">
    <text evidence="3">The sequence shown here is derived from an EMBL/GenBank/DDBJ whole genome shotgun (WGS) entry which is preliminary data.</text>
</comment>
<feature type="compositionally biased region" description="Low complexity" evidence="1">
    <location>
        <begin position="213"/>
        <end position="232"/>
    </location>
</feature>
<feature type="compositionally biased region" description="Polar residues" evidence="1">
    <location>
        <begin position="64"/>
        <end position="79"/>
    </location>
</feature>
<dbReference type="Proteomes" id="UP001320420">
    <property type="component" value="Unassembled WGS sequence"/>
</dbReference>
<feature type="region of interest" description="Disordered" evidence="1">
    <location>
        <begin position="849"/>
        <end position="936"/>
    </location>
</feature>
<gene>
    <name evidence="3" type="ORF">SLS62_004460</name>
</gene>
<dbReference type="GO" id="GO:0031267">
    <property type="term" value="F:small GTPase binding"/>
    <property type="evidence" value="ECO:0007669"/>
    <property type="project" value="InterPro"/>
</dbReference>
<evidence type="ECO:0000313" key="4">
    <source>
        <dbReference type="Proteomes" id="UP001320420"/>
    </source>
</evidence>
<feature type="compositionally biased region" description="Low complexity" evidence="1">
    <location>
        <begin position="96"/>
        <end position="106"/>
    </location>
</feature>
<evidence type="ECO:0000256" key="1">
    <source>
        <dbReference type="SAM" id="MobiDB-lite"/>
    </source>
</evidence>
<protein>
    <recommendedName>
        <fullName evidence="2">Formin GTPase-binding domain-containing protein</fullName>
    </recommendedName>
</protein>
<dbReference type="SUPFAM" id="SSF48371">
    <property type="entry name" value="ARM repeat"/>
    <property type="match status" value="1"/>
</dbReference>
<dbReference type="PANTHER" id="PTHR20916">
    <property type="entry name" value="CYSTEINE AND GLYCINE-RICH PROTEIN 2 BINDING PROTEIN"/>
    <property type="match status" value="1"/>
</dbReference>
<feature type="compositionally biased region" description="Basic and acidic residues" evidence="1">
    <location>
        <begin position="108"/>
        <end position="120"/>
    </location>
</feature>
<dbReference type="EMBL" id="JAKJXP020000027">
    <property type="protein sequence ID" value="KAK7753602.1"/>
    <property type="molecule type" value="Genomic_DNA"/>
</dbReference>
<feature type="compositionally biased region" description="Low complexity" evidence="1">
    <location>
        <begin position="873"/>
        <end position="884"/>
    </location>
</feature>
<reference evidence="3 4" key="1">
    <citation type="submission" date="2024-02" db="EMBL/GenBank/DDBJ databases">
        <title>De novo assembly and annotation of 12 fungi associated with fruit tree decline syndrome in Ontario, Canada.</title>
        <authorList>
            <person name="Sulman M."/>
            <person name="Ellouze W."/>
            <person name="Ilyukhin E."/>
        </authorList>
    </citation>
    <scope>NUCLEOTIDE SEQUENCE [LARGE SCALE GENOMIC DNA]</scope>
    <source>
        <strain evidence="3 4">M11/M66-122</strain>
    </source>
</reference>
<feature type="domain" description="Formin GTPase-binding" evidence="2">
    <location>
        <begin position="296"/>
        <end position="605"/>
    </location>
</feature>
<dbReference type="InterPro" id="IPR016024">
    <property type="entry name" value="ARM-type_fold"/>
</dbReference>
<dbReference type="GO" id="GO:0004402">
    <property type="term" value="F:histone acetyltransferase activity"/>
    <property type="evidence" value="ECO:0007669"/>
    <property type="project" value="TreeGrafter"/>
</dbReference>
<dbReference type="Pfam" id="PF06371">
    <property type="entry name" value="Drf_GBD"/>
    <property type="match status" value="1"/>
</dbReference>
<feature type="compositionally biased region" description="Basic and acidic residues" evidence="1">
    <location>
        <begin position="157"/>
        <end position="171"/>
    </location>
</feature>
<dbReference type="InterPro" id="IPR010473">
    <property type="entry name" value="GTPase-bd"/>
</dbReference>
<feature type="compositionally biased region" description="Low complexity" evidence="1">
    <location>
        <begin position="368"/>
        <end position="389"/>
    </location>
</feature>
<feature type="compositionally biased region" description="Gly residues" evidence="1">
    <location>
        <begin position="454"/>
        <end position="467"/>
    </location>
</feature>
<accession>A0AAN9YT50</accession>
<feature type="compositionally biased region" description="Low complexity" evidence="1">
    <location>
        <begin position="263"/>
        <end position="275"/>
    </location>
</feature>
<feature type="compositionally biased region" description="Low complexity" evidence="1">
    <location>
        <begin position="922"/>
        <end position="936"/>
    </location>
</feature>
<dbReference type="GO" id="GO:0030036">
    <property type="term" value="P:actin cytoskeleton organization"/>
    <property type="evidence" value="ECO:0007669"/>
    <property type="project" value="InterPro"/>
</dbReference>
<dbReference type="SMART" id="SM01140">
    <property type="entry name" value="Drf_GBD"/>
    <property type="match status" value="1"/>
</dbReference>
<dbReference type="Gene3D" id="1.25.10.10">
    <property type="entry name" value="Leucine-rich Repeat Variant"/>
    <property type="match status" value="1"/>
</dbReference>
<evidence type="ECO:0000259" key="2">
    <source>
        <dbReference type="SMART" id="SM01140"/>
    </source>
</evidence>
<dbReference type="AlphaFoldDB" id="A0AAN9YT50"/>
<name>A0AAN9YT50_9PEZI</name>
<feature type="compositionally biased region" description="Polar residues" evidence="1">
    <location>
        <begin position="36"/>
        <end position="53"/>
    </location>
</feature>
<dbReference type="InterPro" id="IPR011989">
    <property type="entry name" value="ARM-like"/>
</dbReference>
<feature type="region of interest" description="Disordered" evidence="1">
    <location>
        <begin position="1"/>
        <end position="307"/>
    </location>
</feature>
<feature type="compositionally biased region" description="Low complexity" evidence="1">
    <location>
        <begin position="687"/>
        <end position="703"/>
    </location>
</feature>
<feature type="compositionally biased region" description="Polar residues" evidence="1">
    <location>
        <begin position="911"/>
        <end position="921"/>
    </location>
</feature>
<proteinExistence type="predicted"/>
<evidence type="ECO:0000313" key="3">
    <source>
        <dbReference type="EMBL" id="KAK7753602.1"/>
    </source>
</evidence>
<dbReference type="GO" id="GO:0003779">
    <property type="term" value="F:actin binding"/>
    <property type="evidence" value="ECO:0007669"/>
    <property type="project" value="InterPro"/>
</dbReference>
<dbReference type="PANTHER" id="PTHR20916:SF12">
    <property type="entry name" value="ANCESTRAL COATOMER ELEMENT 1 SEC16_SEC31 DOMAIN-CONTAINING PROTEIN-RELATED"/>
    <property type="match status" value="1"/>
</dbReference>
<feature type="region of interest" description="Disordered" evidence="1">
    <location>
        <begin position="684"/>
        <end position="733"/>
    </location>
</feature>
<keyword evidence="4" id="KW-1185">Reference proteome</keyword>
<sequence length="936" mass="103003">MASTENSYPSRPLHHQRSKSNVLKSFMHRRDDSDASVIQPTEIYNTSNSNYEPSTRPDMRFPNFSRNNALGEIQQNQMDIASRSPRKTSDPPPSPTKTGTFASMKSKMSKEKSNTEKSDQQLEPPDSPTKPKKTKSATNLAGLFSKPKSLKGMYRFGGEDEMRPRKDKENRTPPSSLGTPQEIARPPIYAQFASGALEKMGGPTSNSNDIFSSRHSGGHRSSNGSGSDMSSGYKAKPRPQSYHVAYTSKPENSSRQASDHRSGSGSASPSKISRGLHIFTGGPAGPKSSQSSQSSEPAVDPKDIDKHLEAMLDRRNIPEHQRYKMRNLADTIKMEFIRQDYAESRGLAHYRPGSHDSDLSMTSGGPGASSNSSNNNNNNNNNTNNNNNSGGAGAGGKVAKKSRTRSFTLSRGKKSEPNSPTKKQKGEGSLGRHFRSKSTESVTSTNGGEQSSSIGGGGSSGQGGGGILSKIKLQQGPVDYVNYLRKVQKPELVEVGKLHKLRLLLRNETVAWTEEFIRQGGMQEIVGLLHRIMDVEWREEHEDALLHENLLCLKALCTTALALQYLHSIQGTLFPALLRMLFDPEKKGPSEFTTRGIITSVLFTYIQSAPAQDRPIRARTVLAHLRDPEPKDEDRPLGFVLEMRRDRPYRVWCKEAVGVTKEVFWIFLHHLNVVYLPRNKDLEQKKQQQQQQNQRRISSFSSAFDDDDDNNVSVHEDQNQGQKNSSSSSSAAASDAMDDAAYMRLHFPQERPPVPAAPYVGGVEWDATNYLASHLDLLNAILACTAGGRAERNALREALRISGWERCMGGSLRLCKEKFYPGVHDALRTWVAAAADDGWAVRDVRYGPPPAESAASRGVSPAKKNNGGGGGNNNNNGGIKLNNNNRRDDLLPPRLEMPRLSLGLDTAPSVVPTSITHSPRVNNNNNNNNNNNDWLS</sequence>